<protein>
    <recommendedName>
        <fullName evidence="1">DNA polymerase epsilon catalytic subunit</fullName>
        <ecNumber evidence="1">2.7.7.7</ecNumber>
    </recommendedName>
</protein>
<dbReference type="AlphaFoldDB" id="A0A2J8A053"/>
<keyword evidence="1" id="KW-0862">Zinc</keyword>
<dbReference type="EC" id="2.7.7.7" evidence="1"/>
<dbReference type="Gene3D" id="3.30.420.10">
    <property type="entry name" value="Ribonuclease H-like superfamily/Ribonuclease H"/>
    <property type="match status" value="1"/>
</dbReference>
<keyword evidence="1" id="KW-0539">Nucleus</keyword>
<name>A0A2J8A053_9CHLO</name>
<feature type="domain" description="DNA-directed DNA polymerase family B exonuclease" evidence="3">
    <location>
        <begin position="75"/>
        <end position="288"/>
    </location>
</feature>
<proteinExistence type="inferred from homology"/>
<keyword evidence="1" id="KW-0238">DNA-binding</keyword>
<dbReference type="InterPro" id="IPR012337">
    <property type="entry name" value="RNaseH-like_sf"/>
</dbReference>
<dbReference type="GO" id="GO:0006287">
    <property type="term" value="P:base-excision repair, gap-filling"/>
    <property type="evidence" value="ECO:0007669"/>
    <property type="project" value="TreeGrafter"/>
</dbReference>
<dbReference type="PANTHER" id="PTHR10670:SF0">
    <property type="entry name" value="DNA POLYMERASE EPSILON CATALYTIC SUBUNIT A"/>
    <property type="match status" value="1"/>
</dbReference>
<keyword evidence="1" id="KW-0004">4Fe-4S</keyword>
<dbReference type="GO" id="GO:0008310">
    <property type="term" value="F:single-stranded DNA 3'-5' DNA exonuclease activity"/>
    <property type="evidence" value="ECO:0007669"/>
    <property type="project" value="TreeGrafter"/>
</dbReference>
<dbReference type="InterPro" id="IPR036397">
    <property type="entry name" value="RNaseH_sf"/>
</dbReference>
<evidence type="ECO:0000256" key="2">
    <source>
        <dbReference type="SAM" id="MobiDB-lite"/>
    </source>
</evidence>
<dbReference type="SUPFAM" id="SSF53098">
    <property type="entry name" value="Ribonuclease H-like"/>
    <property type="match status" value="1"/>
</dbReference>
<dbReference type="GO" id="GO:0006297">
    <property type="term" value="P:nucleotide-excision repair, DNA gap filling"/>
    <property type="evidence" value="ECO:0007669"/>
    <property type="project" value="TreeGrafter"/>
</dbReference>
<feature type="non-terminal residue" evidence="4">
    <location>
        <position position="289"/>
    </location>
</feature>
<keyword evidence="1" id="KW-0548">Nucleotidyltransferase</keyword>
<dbReference type="GO" id="GO:0006272">
    <property type="term" value="P:leading strand elongation"/>
    <property type="evidence" value="ECO:0007669"/>
    <property type="project" value="TreeGrafter"/>
</dbReference>
<gene>
    <name evidence="4" type="ORF">TSOC_007828</name>
</gene>
<keyword evidence="1" id="KW-0411">Iron-sulfur</keyword>
<dbReference type="GO" id="GO:0003887">
    <property type="term" value="F:DNA-directed DNA polymerase activity"/>
    <property type="evidence" value="ECO:0007669"/>
    <property type="project" value="UniProtKB-KW"/>
</dbReference>
<comment type="caution">
    <text evidence="4">The sequence shown here is derived from an EMBL/GenBank/DDBJ whole genome shotgun (WGS) entry which is preliminary data.</text>
</comment>
<reference evidence="4 5" key="1">
    <citation type="journal article" date="2017" name="Mol. Biol. Evol.">
        <title>The 4-celled Tetrabaena socialis nuclear genome reveals the essential components for genetic control of cell number at the origin of multicellularity in the volvocine lineage.</title>
        <authorList>
            <person name="Featherston J."/>
            <person name="Arakaki Y."/>
            <person name="Hanschen E.R."/>
            <person name="Ferris P.J."/>
            <person name="Michod R.E."/>
            <person name="Olson B.J.S.C."/>
            <person name="Nozaki H."/>
            <person name="Durand P.M."/>
        </authorList>
    </citation>
    <scope>NUCLEOTIDE SEQUENCE [LARGE SCALE GENOMIC DNA]</scope>
    <source>
        <strain evidence="4 5">NIES-571</strain>
    </source>
</reference>
<accession>A0A2J8A053</accession>
<sequence>MSGRGGGGRGSRLTSLQAFDSNDPAGGGRHGGRGGGRGRGRGRKPLNANFMREGGAGGNQEDNSAKDIREAFLELREYDVPYHVRFAIDTDVRVGHWYTVRCHEGATSMERRPDLLQRAEPRICAFDIETTKLPLQFPNAEYDQVFMISYMLDRQGYLIVNREVVGADVSDFEYTPKPEFEGPFKVHNSPDERALLLQFFDHMRSAQPAIYVTYNGDFFDWPFMEARCAAHGLDMHALSGFCCRGGGGPGASGGAMAAKECLSRHAVHMDCMHWVDRDSYLPQGSRGLK</sequence>
<dbReference type="InterPro" id="IPR029703">
    <property type="entry name" value="POL2"/>
</dbReference>
<comment type="similarity">
    <text evidence="1">Belongs to the DNA polymerase type-B family.</text>
</comment>
<comment type="subcellular location">
    <subcellularLocation>
        <location evidence="1">Nucleus</location>
    </subcellularLocation>
</comment>
<dbReference type="GO" id="GO:0008622">
    <property type="term" value="C:epsilon DNA polymerase complex"/>
    <property type="evidence" value="ECO:0007669"/>
    <property type="project" value="InterPro"/>
</dbReference>
<dbReference type="GO" id="GO:0000278">
    <property type="term" value="P:mitotic cell cycle"/>
    <property type="evidence" value="ECO:0007669"/>
    <property type="project" value="TreeGrafter"/>
</dbReference>
<comment type="cofactor">
    <cofactor evidence="1">
        <name>[4Fe-4S] cluster</name>
        <dbReference type="ChEBI" id="CHEBI:49883"/>
    </cofactor>
</comment>
<dbReference type="Proteomes" id="UP000236333">
    <property type="component" value="Unassembled WGS sequence"/>
</dbReference>
<evidence type="ECO:0000259" key="3">
    <source>
        <dbReference type="Pfam" id="PF03104"/>
    </source>
</evidence>
<keyword evidence="5" id="KW-1185">Reference proteome</keyword>
<evidence type="ECO:0000313" key="4">
    <source>
        <dbReference type="EMBL" id="PNH05868.1"/>
    </source>
</evidence>
<dbReference type="EMBL" id="PGGS01000275">
    <property type="protein sequence ID" value="PNH05868.1"/>
    <property type="molecule type" value="Genomic_DNA"/>
</dbReference>
<dbReference type="GO" id="GO:0003677">
    <property type="term" value="F:DNA binding"/>
    <property type="evidence" value="ECO:0007669"/>
    <property type="project" value="UniProtKB-KW"/>
</dbReference>
<dbReference type="Pfam" id="PF03104">
    <property type="entry name" value="DNA_pol_B_exo1"/>
    <property type="match status" value="1"/>
</dbReference>
<feature type="region of interest" description="Disordered" evidence="2">
    <location>
        <begin position="1"/>
        <end position="63"/>
    </location>
</feature>
<keyword evidence="1" id="KW-0479">Metal-binding</keyword>
<keyword evidence="1" id="KW-0808">Transferase</keyword>
<keyword evidence="1" id="KW-0408">Iron</keyword>
<comment type="function">
    <text evidence="1">DNA polymerase II participates in chromosomal DNA replication.</text>
</comment>
<feature type="compositionally biased region" description="Gly residues" evidence="2">
    <location>
        <begin position="1"/>
        <end position="10"/>
    </location>
</feature>
<comment type="catalytic activity">
    <reaction evidence="1">
        <text>DNA(n) + a 2'-deoxyribonucleoside 5'-triphosphate = DNA(n+1) + diphosphate</text>
        <dbReference type="Rhea" id="RHEA:22508"/>
        <dbReference type="Rhea" id="RHEA-COMP:17339"/>
        <dbReference type="Rhea" id="RHEA-COMP:17340"/>
        <dbReference type="ChEBI" id="CHEBI:33019"/>
        <dbReference type="ChEBI" id="CHEBI:61560"/>
        <dbReference type="ChEBI" id="CHEBI:173112"/>
        <dbReference type="EC" id="2.7.7.7"/>
    </reaction>
</comment>
<dbReference type="PANTHER" id="PTHR10670">
    <property type="entry name" value="DNA POLYMERASE EPSILON CATALYTIC SUBUNIT A"/>
    <property type="match status" value="1"/>
</dbReference>
<keyword evidence="1" id="KW-0863">Zinc-finger</keyword>
<keyword evidence="1" id="KW-0239">DNA-directed DNA polymerase</keyword>
<dbReference type="OrthoDB" id="531018at2759"/>
<dbReference type="GO" id="GO:0051539">
    <property type="term" value="F:4 iron, 4 sulfur cluster binding"/>
    <property type="evidence" value="ECO:0007669"/>
    <property type="project" value="UniProtKB-KW"/>
</dbReference>
<dbReference type="GO" id="GO:0045004">
    <property type="term" value="P:DNA replication proofreading"/>
    <property type="evidence" value="ECO:0007669"/>
    <property type="project" value="TreeGrafter"/>
</dbReference>
<keyword evidence="1" id="KW-0235">DNA replication</keyword>
<feature type="compositionally biased region" description="Basic residues" evidence="2">
    <location>
        <begin position="30"/>
        <end position="44"/>
    </location>
</feature>
<dbReference type="InterPro" id="IPR006133">
    <property type="entry name" value="DNA-dir_DNA_pol_B_exonuc"/>
</dbReference>
<dbReference type="GO" id="GO:0008270">
    <property type="term" value="F:zinc ion binding"/>
    <property type="evidence" value="ECO:0007669"/>
    <property type="project" value="UniProtKB-KW"/>
</dbReference>
<evidence type="ECO:0000313" key="5">
    <source>
        <dbReference type="Proteomes" id="UP000236333"/>
    </source>
</evidence>
<evidence type="ECO:0000256" key="1">
    <source>
        <dbReference type="RuleBase" id="RU365029"/>
    </source>
</evidence>
<organism evidence="4 5">
    <name type="scientific">Tetrabaena socialis</name>
    <dbReference type="NCBI Taxonomy" id="47790"/>
    <lineage>
        <taxon>Eukaryota</taxon>
        <taxon>Viridiplantae</taxon>
        <taxon>Chlorophyta</taxon>
        <taxon>core chlorophytes</taxon>
        <taxon>Chlorophyceae</taxon>
        <taxon>CS clade</taxon>
        <taxon>Chlamydomonadales</taxon>
        <taxon>Tetrabaenaceae</taxon>
        <taxon>Tetrabaena</taxon>
    </lineage>
</organism>